<sequence>MYASKTTFTIVASICDFDMCVE</sequence>
<comment type="caution">
    <text evidence="1">The sequence shown here is derived from an EMBL/GenBank/DDBJ whole genome shotgun (WGS) entry which is preliminary data.</text>
</comment>
<dbReference type="Proteomes" id="UP000032142">
    <property type="component" value="Unassembled WGS sequence"/>
</dbReference>
<organism evidence="1 2">
    <name type="scientific">Gossypium arboreum</name>
    <name type="common">Tree cotton</name>
    <name type="synonym">Gossypium nanking</name>
    <dbReference type="NCBI Taxonomy" id="29729"/>
    <lineage>
        <taxon>Eukaryota</taxon>
        <taxon>Viridiplantae</taxon>
        <taxon>Streptophyta</taxon>
        <taxon>Embryophyta</taxon>
        <taxon>Tracheophyta</taxon>
        <taxon>Spermatophyta</taxon>
        <taxon>Magnoliopsida</taxon>
        <taxon>eudicotyledons</taxon>
        <taxon>Gunneridae</taxon>
        <taxon>Pentapetalae</taxon>
        <taxon>rosids</taxon>
        <taxon>malvids</taxon>
        <taxon>Malvales</taxon>
        <taxon>Malvaceae</taxon>
        <taxon>Malvoideae</taxon>
        <taxon>Gossypium</taxon>
    </lineage>
</organism>
<reference evidence="2" key="1">
    <citation type="submission" date="2014-09" db="EMBL/GenBank/DDBJ databases">
        <authorList>
            <person name="Mudge J."/>
            <person name="Ramaraj T."/>
            <person name="Lindquist I.E."/>
            <person name="Bharti A.K."/>
            <person name="Sundararajan A."/>
            <person name="Cameron C.T."/>
            <person name="Woodward J.E."/>
            <person name="May G.D."/>
            <person name="Brubaker C."/>
            <person name="Broadhvest J."/>
            <person name="Wilkins T.A."/>
        </authorList>
    </citation>
    <scope>NUCLEOTIDE SEQUENCE</scope>
    <source>
        <strain evidence="2">cv. AKA8401</strain>
    </source>
</reference>
<dbReference type="EMBL" id="JRRC01525529">
    <property type="protein sequence ID" value="KHG09098.1"/>
    <property type="molecule type" value="Genomic_DNA"/>
</dbReference>
<evidence type="ECO:0000313" key="2">
    <source>
        <dbReference type="Proteomes" id="UP000032142"/>
    </source>
</evidence>
<accession>A0A0B0N3S3</accession>
<evidence type="ECO:0000313" key="1">
    <source>
        <dbReference type="EMBL" id="KHG09098.1"/>
    </source>
</evidence>
<name>A0A0B0N3S3_GOSAR</name>
<protein>
    <submittedName>
        <fullName evidence="1">Uncharacterized protein</fullName>
    </submittedName>
</protein>
<keyword evidence="2" id="KW-1185">Reference proteome</keyword>
<dbReference type="AlphaFoldDB" id="A0A0B0N3S3"/>
<proteinExistence type="predicted"/>
<gene>
    <name evidence="1" type="ORF">F383_36344</name>
</gene>